<dbReference type="PANTHER" id="PTHR37313">
    <property type="entry name" value="UPF0749 PROTEIN RV1825"/>
    <property type="match status" value="1"/>
</dbReference>
<organism evidence="4 5">
    <name type="scientific">Dactylosporangium cerinum</name>
    <dbReference type="NCBI Taxonomy" id="1434730"/>
    <lineage>
        <taxon>Bacteria</taxon>
        <taxon>Bacillati</taxon>
        <taxon>Actinomycetota</taxon>
        <taxon>Actinomycetes</taxon>
        <taxon>Micromonosporales</taxon>
        <taxon>Micromonosporaceae</taxon>
        <taxon>Dactylosporangium</taxon>
    </lineage>
</organism>
<keyword evidence="5" id="KW-1185">Reference proteome</keyword>
<feature type="region of interest" description="Disordered" evidence="3">
    <location>
        <begin position="1"/>
        <end position="64"/>
    </location>
</feature>
<comment type="similarity">
    <text evidence="1">Belongs to the UPF0749 family.</text>
</comment>
<protein>
    <submittedName>
        <fullName evidence="4">DUF881 domain-containing protein</fullName>
    </submittedName>
</protein>
<dbReference type="Proteomes" id="UP001595912">
    <property type="component" value="Unassembled WGS sequence"/>
</dbReference>
<dbReference type="Pfam" id="PF05949">
    <property type="entry name" value="DUF881"/>
    <property type="match status" value="1"/>
</dbReference>
<comment type="caution">
    <text evidence="4">The sequence shown here is derived from an EMBL/GenBank/DDBJ whole genome shotgun (WGS) entry which is preliminary data.</text>
</comment>
<evidence type="ECO:0000313" key="4">
    <source>
        <dbReference type="EMBL" id="MFC5006438.1"/>
    </source>
</evidence>
<dbReference type="RefSeq" id="WP_380127370.1">
    <property type="nucleotide sequence ID" value="NZ_JBHSIU010000105.1"/>
</dbReference>
<dbReference type="Gene3D" id="3.30.70.1880">
    <property type="entry name" value="Protein of unknown function DUF881"/>
    <property type="match status" value="1"/>
</dbReference>
<reference evidence="5" key="1">
    <citation type="journal article" date="2019" name="Int. J. Syst. Evol. Microbiol.">
        <title>The Global Catalogue of Microorganisms (GCM) 10K type strain sequencing project: providing services to taxonomists for standard genome sequencing and annotation.</title>
        <authorList>
            <consortium name="The Broad Institute Genomics Platform"/>
            <consortium name="The Broad Institute Genome Sequencing Center for Infectious Disease"/>
            <person name="Wu L."/>
            <person name="Ma J."/>
        </authorList>
    </citation>
    <scope>NUCLEOTIDE SEQUENCE [LARGE SCALE GENOMIC DNA]</scope>
    <source>
        <strain evidence="5">CGMCC 4.7152</strain>
    </source>
</reference>
<proteinExistence type="inferred from homology"/>
<dbReference type="EMBL" id="JBHSIU010000105">
    <property type="protein sequence ID" value="MFC5006438.1"/>
    <property type="molecule type" value="Genomic_DNA"/>
</dbReference>
<evidence type="ECO:0000256" key="3">
    <source>
        <dbReference type="SAM" id="MobiDB-lite"/>
    </source>
</evidence>
<gene>
    <name evidence="4" type="ORF">ACFPIJ_52545</name>
</gene>
<evidence type="ECO:0000313" key="5">
    <source>
        <dbReference type="Proteomes" id="UP001595912"/>
    </source>
</evidence>
<evidence type="ECO:0000256" key="1">
    <source>
        <dbReference type="ARBA" id="ARBA00009108"/>
    </source>
</evidence>
<feature type="coiled-coil region" evidence="2">
    <location>
        <begin position="108"/>
        <end position="135"/>
    </location>
</feature>
<dbReference type="InterPro" id="IPR010273">
    <property type="entry name" value="DUF881"/>
</dbReference>
<accession>A0ABV9WHC1</accession>
<name>A0ABV9WHC1_9ACTN</name>
<sequence>MPEEQHPDAPTRSARRSRSPHPLPLSDDISEISDVAGEAEGDAEPDDTAAETPGAAPAGRGGRQRGGTGLVIALLIALLGFAISVQFKASNSDAGLAAARPEDLVRILSDLDAQQDRLRREISDLEETRRQLDSGAQGRDAALAEARKRADELGILAGTLPAEGPGLSIEITPGTEKVKAEVILDAVEELRGAGAEAMQINGHDGGTVRIVAATWFADGDNDRLVVAGLSLAAPYTIMVIGGPDTMRTALNIPGGVVDSVRQHGGTVLVREADPVRVTALHTAGELKYAKPA</sequence>
<evidence type="ECO:0000256" key="2">
    <source>
        <dbReference type="SAM" id="Coils"/>
    </source>
</evidence>
<dbReference type="PANTHER" id="PTHR37313:SF2">
    <property type="entry name" value="UPF0749 PROTEIN YLXX"/>
    <property type="match status" value="1"/>
</dbReference>
<keyword evidence="2" id="KW-0175">Coiled coil</keyword>
<feature type="compositionally biased region" description="Acidic residues" evidence="3">
    <location>
        <begin position="37"/>
        <end position="49"/>
    </location>
</feature>